<dbReference type="Pfam" id="PF02690">
    <property type="entry name" value="Na_Pi_cotrans"/>
    <property type="match status" value="2"/>
</dbReference>
<evidence type="ECO:0000259" key="7">
    <source>
        <dbReference type="Pfam" id="PF01895"/>
    </source>
</evidence>
<evidence type="ECO:0000256" key="5">
    <source>
        <dbReference type="ARBA" id="ARBA00023136"/>
    </source>
</evidence>
<evidence type="ECO:0000256" key="2">
    <source>
        <dbReference type="ARBA" id="ARBA00022475"/>
    </source>
</evidence>
<dbReference type="GO" id="GO:0005886">
    <property type="term" value="C:plasma membrane"/>
    <property type="evidence" value="ECO:0007669"/>
    <property type="project" value="UniProtKB-SubCell"/>
</dbReference>
<organism evidence="8">
    <name type="scientific">hydrocarbon metagenome</name>
    <dbReference type="NCBI Taxonomy" id="938273"/>
    <lineage>
        <taxon>unclassified sequences</taxon>
        <taxon>metagenomes</taxon>
        <taxon>ecological metagenomes</taxon>
    </lineage>
</organism>
<evidence type="ECO:0000256" key="1">
    <source>
        <dbReference type="ARBA" id="ARBA00004651"/>
    </source>
</evidence>
<proteinExistence type="predicted"/>
<feature type="transmembrane region" description="Helical" evidence="6">
    <location>
        <begin position="132"/>
        <end position="150"/>
    </location>
</feature>
<evidence type="ECO:0000256" key="6">
    <source>
        <dbReference type="SAM" id="Phobius"/>
    </source>
</evidence>
<dbReference type="PANTHER" id="PTHR10010">
    <property type="entry name" value="SOLUTE CARRIER FAMILY 34 SODIUM PHOSPHATE , MEMBER 2-RELATED"/>
    <property type="match status" value="1"/>
</dbReference>
<evidence type="ECO:0000256" key="3">
    <source>
        <dbReference type="ARBA" id="ARBA00022692"/>
    </source>
</evidence>
<accession>A0A0W8FS56</accession>
<feature type="transmembrane region" description="Helical" evidence="6">
    <location>
        <begin position="99"/>
        <end position="120"/>
    </location>
</feature>
<reference evidence="8" key="1">
    <citation type="journal article" date="2015" name="Proc. Natl. Acad. Sci. U.S.A.">
        <title>Networks of energetic and metabolic interactions define dynamics in microbial communities.</title>
        <authorList>
            <person name="Embree M."/>
            <person name="Liu J.K."/>
            <person name="Al-Bassam M.M."/>
            <person name="Zengler K."/>
        </authorList>
    </citation>
    <scope>NUCLEOTIDE SEQUENCE</scope>
</reference>
<feature type="transmembrane region" description="Helical" evidence="6">
    <location>
        <begin position="274"/>
        <end position="292"/>
    </location>
</feature>
<feature type="transmembrane region" description="Helical" evidence="6">
    <location>
        <begin position="6"/>
        <end position="25"/>
    </location>
</feature>
<feature type="transmembrane region" description="Helical" evidence="6">
    <location>
        <begin position="170"/>
        <end position="196"/>
    </location>
</feature>
<feature type="domain" description="PhoU" evidence="7">
    <location>
        <begin position="442"/>
        <end position="526"/>
    </location>
</feature>
<feature type="transmembrane region" description="Helical" evidence="6">
    <location>
        <begin position="241"/>
        <end position="262"/>
    </location>
</feature>
<feature type="transmembrane region" description="Helical" evidence="6">
    <location>
        <begin position="208"/>
        <end position="229"/>
    </location>
</feature>
<keyword evidence="3 6" id="KW-0812">Transmembrane</keyword>
<dbReference type="Gene3D" id="1.20.58.220">
    <property type="entry name" value="Phosphate transport system protein phou homolog 2, domain 2"/>
    <property type="match status" value="1"/>
</dbReference>
<dbReference type="Pfam" id="PF01895">
    <property type="entry name" value="PhoU"/>
    <property type="match status" value="1"/>
</dbReference>
<dbReference type="InterPro" id="IPR038078">
    <property type="entry name" value="PhoU-like_sf"/>
</dbReference>
<protein>
    <submittedName>
        <fullName evidence="8">Sodium-dependent phosphate transporter</fullName>
    </submittedName>
</protein>
<evidence type="ECO:0000256" key="4">
    <source>
        <dbReference type="ARBA" id="ARBA00022989"/>
    </source>
</evidence>
<comment type="subcellular location">
    <subcellularLocation>
        <location evidence="1">Cell membrane</location>
        <topology evidence="1">Multi-pass membrane protein</topology>
    </subcellularLocation>
</comment>
<gene>
    <name evidence="8" type="ORF">ASZ90_006656</name>
</gene>
<dbReference type="InterPro" id="IPR026022">
    <property type="entry name" value="PhoU_dom"/>
</dbReference>
<dbReference type="SUPFAM" id="SSF109755">
    <property type="entry name" value="PhoU-like"/>
    <property type="match status" value="1"/>
</dbReference>
<dbReference type="GO" id="GO:0005436">
    <property type="term" value="F:sodium:phosphate symporter activity"/>
    <property type="evidence" value="ECO:0007669"/>
    <property type="project" value="InterPro"/>
</dbReference>
<dbReference type="NCBIfam" id="NF037997">
    <property type="entry name" value="Na_Pi_symport"/>
    <property type="match status" value="1"/>
</dbReference>
<dbReference type="PANTHER" id="PTHR10010:SF46">
    <property type="entry name" value="SODIUM-DEPENDENT PHOSPHATE TRANSPORT PROTEIN 2B"/>
    <property type="match status" value="1"/>
</dbReference>
<sequence length="534" mass="59816">MKEAIIVISGIILFLIGMINLSSAVRKIIDVRIKEYIRYAVQKPLYGLLTGIISTIVFQSSSASTALTVGLVSAGLISFYNSLAIILGTDIGATLTVQFVVWHFTDISPLIISVGGLLWLVRRGKWQIAGQIIFYFGLLFFGLDLISQSIEPLKDSPVFLNYFMQTQNPFLGIGLGIVVTGIIHASAIPISILALLAQQDMVSLENALPVVMGANIGTTVTALLVGTVATASGKRTAVSHLIFKCIGVVLCFILMPYLLIILRNLSSSVAQQIVLAHFVLNFVIMVTFIFLLKPFAAVMQKILKGDDETLPIWPEFLDRRNLSDEEKALDNVQKELQREINLARKMFLIATKMIFFVEEGKKRDISYIEMVVNNLRAQIVRFLWKISSQNKSTQLSKKIFAYTAIAGDIESMGNHVVWIADLAGQKAERKIRFTEMGKQELQEITSLVNQNINEAMSLIEISDKEKIVSVIQREEEIDEKVKEARNNHLKRFHNRLCNTEAGLIFVEMLIHLERISDHCNNIAEYVLDIKEKLE</sequence>
<keyword evidence="4 6" id="KW-1133">Transmembrane helix</keyword>
<dbReference type="GO" id="GO:0044341">
    <property type="term" value="P:sodium-dependent phosphate transport"/>
    <property type="evidence" value="ECO:0007669"/>
    <property type="project" value="InterPro"/>
</dbReference>
<evidence type="ECO:0000313" key="8">
    <source>
        <dbReference type="EMBL" id="KUG23550.1"/>
    </source>
</evidence>
<dbReference type="AlphaFoldDB" id="A0A0W8FS56"/>
<dbReference type="EMBL" id="LNQE01000899">
    <property type="protein sequence ID" value="KUG23550.1"/>
    <property type="molecule type" value="Genomic_DNA"/>
</dbReference>
<keyword evidence="5 6" id="KW-0472">Membrane</keyword>
<dbReference type="InterPro" id="IPR003841">
    <property type="entry name" value="Na/Pi_transpt"/>
</dbReference>
<name>A0A0W8FS56_9ZZZZ</name>
<feature type="transmembrane region" description="Helical" evidence="6">
    <location>
        <begin position="46"/>
        <end position="79"/>
    </location>
</feature>
<keyword evidence="2" id="KW-1003">Cell membrane</keyword>
<comment type="caution">
    <text evidence="8">The sequence shown here is derived from an EMBL/GenBank/DDBJ whole genome shotgun (WGS) entry which is preliminary data.</text>
</comment>